<evidence type="ECO:0000313" key="3">
    <source>
        <dbReference type="EMBL" id="KAA5532114.1"/>
    </source>
</evidence>
<proteinExistence type="predicted"/>
<dbReference type="Proteomes" id="UP000323632">
    <property type="component" value="Unassembled WGS sequence"/>
</dbReference>
<keyword evidence="1" id="KW-0175">Coiled coil</keyword>
<dbReference type="PROSITE" id="PS51688">
    <property type="entry name" value="ICA"/>
    <property type="match status" value="1"/>
</dbReference>
<evidence type="ECO:0000259" key="2">
    <source>
        <dbReference type="PROSITE" id="PS51688"/>
    </source>
</evidence>
<reference evidence="3 4" key="1">
    <citation type="submission" date="2019-09" db="EMBL/GenBank/DDBJ databases">
        <title>Genome sequence and assembly of Taibaiella sp.</title>
        <authorList>
            <person name="Chhetri G."/>
        </authorList>
    </citation>
    <scope>NUCLEOTIDE SEQUENCE [LARGE SCALE GENOMIC DNA]</scope>
    <source>
        <strain evidence="3 4">KVB11</strain>
    </source>
</reference>
<dbReference type="EMBL" id="VWSH01000004">
    <property type="protein sequence ID" value="KAA5532114.1"/>
    <property type="molecule type" value="Genomic_DNA"/>
</dbReference>
<dbReference type="InterPro" id="IPR026444">
    <property type="entry name" value="Secre_tail"/>
</dbReference>
<dbReference type="AlphaFoldDB" id="A0A5M6CAG6"/>
<name>A0A5M6CAG6_9BACT</name>
<accession>A0A5M6CAG6</accession>
<organism evidence="3 4">
    <name type="scientific">Taibaiella lutea</name>
    <dbReference type="NCBI Taxonomy" id="2608001"/>
    <lineage>
        <taxon>Bacteria</taxon>
        <taxon>Pseudomonadati</taxon>
        <taxon>Bacteroidota</taxon>
        <taxon>Chitinophagia</taxon>
        <taxon>Chitinophagales</taxon>
        <taxon>Chitinophagaceae</taxon>
        <taxon>Taibaiella</taxon>
    </lineage>
</organism>
<gene>
    <name evidence="3" type="ORF">F0919_15035</name>
</gene>
<feature type="domain" description="Peptidase S74" evidence="2">
    <location>
        <begin position="188"/>
        <end position="312"/>
    </location>
</feature>
<protein>
    <submittedName>
        <fullName evidence="3">T9SS type A sorting domain-containing protein</fullName>
    </submittedName>
</protein>
<evidence type="ECO:0000256" key="1">
    <source>
        <dbReference type="SAM" id="Coils"/>
    </source>
</evidence>
<keyword evidence="4" id="KW-1185">Reference proteome</keyword>
<dbReference type="Pfam" id="PF13884">
    <property type="entry name" value="Peptidase_S74"/>
    <property type="match status" value="1"/>
</dbReference>
<comment type="caution">
    <text evidence="3">The sequence shown here is derived from an EMBL/GenBank/DDBJ whole genome shotgun (WGS) entry which is preliminary data.</text>
</comment>
<dbReference type="NCBIfam" id="TIGR04183">
    <property type="entry name" value="Por_Secre_tail"/>
    <property type="match status" value="1"/>
</dbReference>
<evidence type="ECO:0000313" key="4">
    <source>
        <dbReference type="Proteomes" id="UP000323632"/>
    </source>
</evidence>
<dbReference type="InterPro" id="IPR030392">
    <property type="entry name" value="S74_ICA"/>
</dbReference>
<dbReference type="InterPro" id="IPR011049">
    <property type="entry name" value="Serralysin-like_metalloprot_C"/>
</dbReference>
<sequence>MKSIKTALPNVFGKTKNLQLILGVVATAAFSNNLNAQNTSYNANTIPVSGSSNCAFGLYSLLSNTTGICNTAGGFYSLNGNVGGNYNSAFGYQALYGNKVGNNTSMGFRSSYLTTTGANNTAMGYGALYNNHTGSNNTAIGYLADVGFDTLFNATAIGNGTIVNASNKIRIGDANITLIEGAVPFTPSDGRFKTNVKEEDVKGLEFIKKLRPVVYNFDTKKLTEFWTRNMPDTIRNKYINQDFTASTNIRQSGFIAQEVEQAAKEVHYNFNGLHVPESENDNYSIAYSQFVIPLVKGMQEQQKMIEDQKQMIDKLQQQINDMQKGLGSATGIGNALSVTGASMDQNVPNPFSTETVISFNLPNQIGNAYMTVYDLSGKQIKTLPISKRGASSITITSDQLEAGMYIYSIVADGKIVDSKRMVVTGK</sequence>
<dbReference type="Pfam" id="PF18962">
    <property type="entry name" value="Por_Secre_tail"/>
    <property type="match status" value="1"/>
</dbReference>
<feature type="coiled-coil region" evidence="1">
    <location>
        <begin position="298"/>
        <end position="325"/>
    </location>
</feature>
<dbReference type="RefSeq" id="WP_150033616.1">
    <property type="nucleotide sequence ID" value="NZ_VWSH01000004.1"/>
</dbReference>
<dbReference type="Gene3D" id="2.150.10.10">
    <property type="entry name" value="Serralysin-like metalloprotease, C-terminal"/>
    <property type="match status" value="1"/>
</dbReference>